<sequence length="322" mass="36667">MFLAIRCLKQLAEEHGIDFLIALRVLLKDFYADNVITGDDNLEKDIELQKKLTDLLAKGQFHLRKWRTNDDHQTLSHFMEESKAEELLVINKDAPLKTLGVLWNHKEDFLQYDVKQAKTGPVTKRSVLSQIAQIYDPLGLLGPVMIVAKIMMQQLWTLNLEWDESLPQELHSKWKIYQSSWSQLNSLKIPRKIKEKSSTEIIIHGFSDASERAYGACLYAVTCDSDGNFQSHLLCAKSRVAPLKTITIAKLELNAALLLGNLYKTAKDALKDRIKLGRLWCNSNIVIQWICTCPSTLKICSKPSFSDTDSRFTRRLAACTIS</sequence>
<evidence type="ECO:0000313" key="2">
    <source>
        <dbReference type="RefSeq" id="XP_024869346.1"/>
    </source>
</evidence>
<gene>
    <name evidence="2" type="primary">LOC112453036</name>
</gene>
<dbReference type="GeneID" id="112453036"/>
<protein>
    <submittedName>
        <fullName evidence="2">Uncharacterized protein LOC112453036</fullName>
    </submittedName>
</protein>
<dbReference type="Pfam" id="PF05380">
    <property type="entry name" value="Peptidase_A17"/>
    <property type="match status" value="1"/>
</dbReference>
<reference evidence="2" key="1">
    <citation type="submission" date="2025-08" db="UniProtKB">
        <authorList>
            <consortium name="RefSeq"/>
        </authorList>
    </citation>
    <scope>IDENTIFICATION</scope>
    <source>
        <tissue evidence="2">Whole body</tissue>
    </source>
</reference>
<accession>A0A6J1PIY8</accession>
<proteinExistence type="predicted"/>
<name>A0A6J1PIY8_9HYME</name>
<dbReference type="OrthoDB" id="5985232at2759"/>
<dbReference type="AlphaFoldDB" id="A0A6J1PIY8"/>
<keyword evidence="1" id="KW-1185">Reference proteome</keyword>
<organism evidence="1 2">
    <name type="scientific">Temnothorax curvispinosus</name>
    <dbReference type="NCBI Taxonomy" id="300111"/>
    <lineage>
        <taxon>Eukaryota</taxon>
        <taxon>Metazoa</taxon>
        <taxon>Ecdysozoa</taxon>
        <taxon>Arthropoda</taxon>
        <taxon>Hexapoda</taxon>
        <taxon>Insecta</taxon>
        <taxon>Pterygota</taxon>
        <taxon>Neoptera</taxon>
        <taxon>Endopterygota</taxon>
        <taxon>Hymenoptera</taxon>
        <taxon>Apocrita</taxon>
        <taxon>Aculeata</taxon>
        <taxon>Formicoidea</taxon>
        <taxon>Formicidae</taxon>
        <taxon>Myrmicinae</taxon>
        <taxon>Temnothorax</taxon>
    </lineage>
</organism>
<dbReference type="Proteomes" id="UP000504618">
    <property type="component" value="Unplaced"/>
</dbReference>
<dbReference type="RefSeq" id="XP_024869346.1">
    <property type="nucleotide sequence ID" value="XM_025013578.1"/>
</dbReference>
<dbReference type="PANTHER" id="PTHR47331">
    <property type="entry name" value="PHD-TYPE DOMAIN-CONTAINING PROTEIN"/>
    <property type="match status" value="1"/>
</dbReference>
<dbReference type="PANTHER" id="PTHR47331:SF4">
    <property type="entry name" value="PEPTIDASE S1 DOMAIN-CONTAINING PROTEIN"/>
    <property type="match status" value="1"/>
</dbReference>
<evidence type="ECO:0000313" key="1">
    <source>
        <dbReference type="Proteomes" id="UP000504618"/>
    </source>
</evidence>
<dbReference type="InterPro" id="IPR008042">
    <property type="entry name" value="Retrotrans_Pao"/>
</dbReference>